<evidence type="ECO:0000259" key="1">
    <source>
        <dbReference type="SMART" id="SM00829"/>
    </source>
</evidence>
<accession>A0ABV9GQU2</accession>
<name>A0ABV9GQU2_9BACL</name>
<dbReference type="SUPFAM" id="SSF50129">
    <property type="entry name" value="GroES-like"/>
    <property type="match status" value="1"/>
</dbReference>
<sequence length="330" mass="36062">MKAIVHHDIEGFDGLTFTEFEQAPLKKGTVRVRLKTAGLNHRDLFTLRNHKPDQPPVIIGSDGAGIIEAIGEDVDGLRIGDEVIVIPSLGWREKSAAPPKNFEILGFPSHGTLAETIVLPAENVAPKPSFLDWEQAGVLCLGALTGYRALVTRAKVEKGQTVFIPGVGSGVATFLVQMAKALGARVIVSSRSEEKREKAIKLGADRAIDSNSDWEKLLKEETIDVVIESVGAATWQRSLNSLKPGGTVVVFGASAGDEVTLNLRDFFYGQYNLLGSTMGSIEECHEMLHFIQEHRIMPIVDSVYHLKDTREALRKLEQGEQFGKIAITIE</sequence>
<dbReference type="InterPro" id="IPR036291">
    <property type="entry name" value="NAD(P)-bd_dom_sf"/>
</dbReference>
<comment type="caution">
    <text evidence="2">The sequence shown here is derived from an EMBL/GenBank/DDBJ whole genome shotgun (WGS) entry which is preliminary data.</text>
</comment>
<dbReference type="Gene3D" id="3.40.50.720">
    <property type="entry name" value="NAD(P)-binding Rossmann-like Domain"/>
    <property type="match status" value="1"/>
</dbReference>
<dbReference type="InterPro" id="IPR020843">
    <property type="entry name" value="ER"/>
</dbReference>
<dbReference type="Proteomes" id="UP001596022">
    <property type="component" value="Unassembled WGS sequence"/>
</dbReference>
<keyword evidence="3" id="KW-1185">Reference proteome</keyword>
<protein>
    <submittedName>
        <fullName evidence="2">Zinc-binding dehydrogenase</fullName>
    </submittedName>
</protein>
<feature type="domain" description="Enoyl reductase (ER)" evidence="1">
    <location>
        <begin position="11"/>
        <end position="327"/>
    </location>
</feature>
<gene>
    <name evidence="2" type="ORF">ACFO4N_11105</name>
</gene>
<dbReference type="PANTHER" id="PTHR45033:SF3">
    <property type="entry name" value="DEHYDROGENASE, PUTATIVE (AFU_ORTHOLOGUE AFUA_2G13270)-RELATED"/>
    <property type="match status" value="1"/>
</dbReference>
<evidence type="ECO:0000313" key="3">
    <source>
        <dbReference type="Proteomes" id="UP001596022"/>
    </source>
</evidence>
<organism evidence="2 3">
    <name type="scientific">Camelliibacillus cellulosilyticus</name>
    <dbReference type="NCBI Taxonomy" id="2174486"/>
    <lineage>
        <taxon>Bacteria</taxon>
        <taxon>Bacillati</taxon>
        <taxon>Bacillota</taxon>
        <taxon>Bacilli</taxon>
        <taxon>Bacillales</taxon>
        <taxon>Sporolactobacillaceae</taxon>
        <taxon>Camelliibacillus</taxon>
    </lineage>
</organism>
<dbReference type="SMART" id="SM00829">
    <property type="entry name" value="PKS_ER"/>
    <property type="match status" value="1"/>
</dbReference>
<dbReference type="PANTHER" id="PTHR45033">
    <property type="match status" value="1"/>
</dbReference>
<dbReference type="Pfam" id="PF08240">
    <property type="entry name" value="ADH_N"/>
    <property type="match status" value="1"/>
</dbReference>
<reference evidence="3" key="1">
    <citation type="journal article" date="2019" name="Int. J. Syst. Evol. Microbiol.">
        <title>The Global Catalogue of Microorganisms (GCM) 10K type strain sequencing project: providing services to taxonomists for standard genome sequencing and annotation.</title>
        <authorList>
            <consortium name="The Broad Institute Genomics Platform"/>
            <consortium name="The Broad Institute Genome Sequencing Center for Infectious Disease"/>
            <person name="Wu L."/>
            <person name="Ma J."/>
        </authorList>
    </citation>
    <scope>NUCLEOTIDE SEQUENCE [LARGE SCALE GENOMIC DNA]</scope>
    <source>
        <strain evidence="3">CGMCC 1.16306</strain>
    </source>
</reference>
<dbReference type="InterPro" id="IPR011032">
    <property type="entry name" value="GroES-like_sf"/>
</dbReference>
<dbReference type="InterPro" id="IPR052711">
    <property type="entry name" value="Zinc_ADH-like"/>
</dbReference>
<dbReference type="EMBL" id="JBHSFW010000007">
    <property type="protein sequence ID" value="MFC4619261.1"/>
    <property type="molecule type" value="Genomic_DNA"/>
</dbReference>
<dbReference type="InterPro" id="IPR013154">
    <property type="entry name" value="ADH-like_N"/>
</dbReference>
<dbReference type="Pfam" id="PF00107">
    <property type="entry name" value="ADH_zinc_N"/>
    <property type="match status" value="1"/>
</dbReference>
<proteinExistence type="predicted"/>
<dbReference type="RefSeq" id="WP_376846361.1">
    <property type="nucleotide sequence ID" value="NZ_JBHSFW010000007.1"/>
</dbReference>
<dbReference type="Gene3D" id="3.90.180.10">
    <property type="entry name" value="Medium-chain alcohol dehydrogenases, catalytic domain"/>
    <property type="match status" value="1"/>
</dbReference>
<dbReference type="SUPFAM" id="SSF51735">
    <property type="entry name" value="NAD(P)-binding Rossmann-fold domains"/>
    <property type="match status" value="1"/>
</dbReference>
<dbReference type="InterPro" id="IPR013149">
    <property type="entry name" value="ADH-like_C"/>
</dbReference>
<evidence type="ECO:0000313" key="2">
    <source>
        <dbReference type="EMBL" id="MFC4619261.1"/>
    </source>
</evidence>